<dbReference type="CDD" id="cd14473">
    <property type="entry name" value="FERM_B-lobe"/>
    <property type="match status" value="1"/>
</dbReference>
<dbReference type="Pfam" id="PF09379">
    <property type="entry name" value="FERM_N"/>
    <property type="match status" value="1"/>
</dbReference>
<dbReference type="PRINTS" id="PR00935">
    <property type="entry name" value="BAND41"/>
</dbReference>
<evidence type="ECO:0000259" key="2">
    <source>
        <dbReference type="PROSITE" id="PS50057"/>
    </source>
</evidence>
<dbReference type="Pfam" id="PF09380">
    <property type="entry name" value="FERM_C"/>
    <property type="match status" value="1"/>
</dbReference>
<dbReference type="InterPro" id="IPR014352">
    <property type="entry name" value="FERM/acyl-CoA-bd_prot_sf"/>
</dbReference>
<evidence type="ECO:0000313" key="4">
    <source>
        <dbReference type="Proteomes" id="UP001626550"/>
    </source>
</evidence>
<dbReference type="SUPFAM" id="SSF50729">
    <property type="entry name" value="PH domain-like"/>
    <property type="match status" value="1"/>
</dbReference>
<dbReference type="Gene3D" id="2.30.29.30">
    <property type="entry name" value="Pleckstrin-homology domain (PH domain)/Phosphotyrosine-binding domain (PTB)"/>
    <property type="match status" value="1"/>
</dbReference>
<dbReference type="Proteomes" id="UP001626550">
    <property type="component" value="Unassembled WGS sequence"/>
</dbReference>
<dbReference type="FunFam" id="2.30.29.30:FF:000002">
    <property type="entry name" value="Band 4.1-like protein 5 isoform 1"/>
    <property type="match status" value="1"/>
</dbReference>
<dbReference type="InterPro" id="IPR019748">
    <property type="entry name" value="FERM_central"/>
</dbReference>
<dbReference type="CDD" id="cd01765">
    <property type="entry name" value="FERM_F0_F1"/>
    <property type="match status" value="1"/>
</dbReference>
<feature type="region of interest" description="Disordered" evidence="1">
    <location>
        <begin position="167"/>
        <end position="198"/>
    </location>
</feature>
<feature type="region of interest" description="Disordered" evidence="1">
    <location>
        <begin position="1"/>
        <end position="146"/>
    </location>
</feature>
<dbReference type="AlphaFoldDB" id="A0ABD2QFV4"/>
<dbReference type="InterPro" id="IPR018980">
    <property type="entry name" value="FERM_PH-like_C"/>
</dbReference>
<protein>
    <recommendedName>
        <fullName evidence="2">FERM domain-containing protein</fullName>
    </recommendedName>
</protein>
<comment type="caution">
    <text evidence="3">The sequence shown here is derived from an EMBL/GenBank/DDBJ whole genome shotgun (WGS) entry which is preliminary data.</text>
</comment>
<reference evidence="3 4" key="1">
    <citation type="submission" date="2024-11" db="EMBL/GenBank/DDBJ databases">
        <title>Adaptive evolution of stress response genes in parasites aligns with host niche diversity.</title>
        <authorList>
            <person name="Hahn C."/>
            <person name="Resl P."/>
        </authorList>
    </citation>
    <scope>NUCLEOTIDE SEQUENCE [LARGE SCALE GENOMIC DNA]</scope>
    <source>
        <strain evidence="3">EGGRZ-B1_66</strain>
        <tissue evidence="3">Body</tissue>
    </source>
</reference>
<organism evidence="3 4">
    <name type="scientific">Cichlidogyrus casuarinus</name>
    <dbReference type="NCBI Taxonomy" id="1844966"/>
    <lineage>
        <taxon>Eukaryota</taxon>
        <taxon>Metazoa</taxon>
        <taxon>Spiralia</taxon>
        <taxon>Lophotrochozoa</taxon>
        <taxon>Platyhelminthes</taxon>
        <taxon>Monogenea</taxon>
        <taxon>Monopisthocotylea</taxon>
        <taxon>Dactylogyridea</taxon>
        <taxon>Ancyrocephalidae</taxon>
        <taxon>Cichlidogyrus</taxon>
    </lineage>
</organism>
<accession>A0ABD2QFV4</accession>
<dbReference type="InterPro" id="IPR029071">
    <property type="entry name" value="Ubiquitin-like_domsf"/>
</dbReference>
<feature type="compositionally biased region" description="Basic and acidic residues" evidence="1">
    <location>
        <begin position="97"/>
        <end position="108"/>
    </location>
</feature>
<keyword evidence="4" id="KW-1185">Reference proteome</keyword>
<gene>
    <name evidence="3" type="ORF">Ciccas_002914</name>
</gene>
<dbReference type="Gene3D" id="1.20.80.10">
    <property type="match status" value="1"/>
</dbReference>
<dbReference type="InterPro" id="IPR019749">
    <property type="entry name" value="Band_41_domain"/>
</dbReference>
<feature type="domain" description="FERM" evidence="2">
    <location>
        <begin position="203"/>
        <end position="537"/>
    </location>
</feature>
<feature type="compositionally biased region" description="Basic and acidic residues" evidence="1">
    <location>
        <begin position="709"/>
        <end position="769"/>
    </location>
</feature>
<sequence length="808" mass="92805">MNNEDDYQYRQPKPRSSDNYYNPNPREPQAYARNGDPGSVLSTSSQPRSKPRSNRRPPPEEPYWNSRDPIRPFSPYSGSQDQRSDIEKASLGYINDNPRRGQEPDHPGSFHSGLISADGNHSRRDSNATDNQQHFWTPDVNGTVPRGSQAKIAAKKDNPFSKLFASMRRGKSQQSLNEDLTEPRAPSKSRFRSLSRSEAAQLSPTKVIMLDGTEQNVSIDKSHDTGRVLFQRVCDDTQIMEVDFFGLTYQSRKHGTWFWLELDTKISKQLSSTDEWTFFFQVKFYAPEPCLLQEDITRYYLVLQLRQDIYTGKLPCSWVTQALLGSFTLQSEIGDYDSDKPLDLAQLRSFQFVRNPTTELLTKIQELHKSHQSVIFINVFSSRGCLRQLRQTNEQLFLIVRPFVSVKVRAYDEMHFLFYCRGLTPEQADLRYLETAKRLELYGIDLHPARDMENVLIHIGVGYQGVVIYRDNRRIGRFAWPKVLRISYEKNQFYLTIRPDHTDPVEAKIGFRLHNNMLAKRLWMSAVDHHAFFRLKETKKTATMGSTRIGTLKRGALGGSQHQLSSRTFFQNRNTTISRPNPQFDRAVTKQLTASMPMGLNQEQYGSVHSLRTLQDENLNQPDDQRGEASFYQHPRDAYGGSAHELAHENSYHGSEPDSQGYLNDYRHSSRGGPDSFNGSVLSAEGRRGKHLANKRFEIDENEDQLEGPYRRTDPRADYREPVNNRPDYGDSRGDYNREYRAAPRDGRKDYGAPARERDYGAPSRDNRGDYGMPSREYGAPKKPMSGAWSYGVPTGVPPVRKNRRTVS</sequence>
<dbReference type="InterPro" id="IPR018979">
    <property type="entry name" value="FERM_N"/>
</dbReference>
<feature type="region of interest" description="Disordered" evidence="1">
    <location>
        <begin position="618"/>
        <end position="808"/>
    </location>
</feature>
<dbReference type="InterPro" id="IPR000299">
    <property type="entry name" value="FERM_domain"/>
</dbReference>
<dbReference type="SMART" id="SM01196">
    <property type="entry name" value="FERM_C"/>
    <property type="match status" value="1"/>
</dbReference>
<dbReference type="PROSITE" id="PS50057">
    <property type="entry name" value="FERM_3"/>
    <property type="match status" value="1"/>
</dbReference>
<dbReference type="SUPFAM" id="SSF54236">
    <property type="entry name" value="Ubiquitin-like"/>
    <property type="match status" value="1"/>
</dbReference>
<dbReference type="PANTHER" id="PTHR23280:SF21">
    <property type="entry name" value="PROTEIN 4.1 HOMOLOG"/>
    <property type="match status" value="1"/>
</dbReference>
<dbReference type="InterPro" id="IPR035963">
    <property type="entry name" value="FERM_2"/>
</dbReference>
<evidence type="ECO:0000313" key="3">
    <source>
        <dbReference type="EMBL" id="KAL3318423.1"/>
    </source>
</evidence>
<dbReference type="Gene3D" id="3.10.20.90">
    <property type="entry name" value="Phosphatidylinositol 3-kinase Catalytic Subunit, Chain A, domain 1"/>
    <property type="match status" value="1"/>
</dbReference>
<dbReference type="SUPFAM" id="SSF47031">
    <property type="entry name" value="Second domain of FERM"/>
    <property type="match status" value="1"/>
</dbReference>
<dbReference type="PANTHER" id="PTHR23280">
    <property type="entry name" value="4.1 G PROTEIN"/>
    <property type="match status" value="1"/>
</dbReference>
<dbReference type="SMART" id="SM00295">
    <property type="entry name" value="B41"/>
    <property type="match status" value="1"/>
</dbReference>
<name>A0ABD2QFV4_9PLAT</name>
<dbReference type="EMBL" id="JBJKFK010000245">
    <property type="protein sequence ID" value="KAL3318423.1"/>
    <property type="molecule type" value="Genomic_DNA"/>
</dbReference>
<dbReference type="InterPro" id="IPR011993">
    <property type="entry name" value="PH-like_dom_sf"/>
</dbReference>
<evidence type="ECO:0000256" key="1">
    <source>
        <dbReference type="SAM" id="MobiDB-lite"/>
    </source>
</evidence>
<dbReference type="Pfam" id="PF00373">
    <property type="entry name" value="FERM_M"/>
    <property type="match status" value="1"/>
</dbReference>
<proteinExistence type="predicted"/>